<evidence type="ECO:0000313" key="4">
    <source>
        <dbReference type="EMBL" id="MFC0392234.1"/>
    </source>
</evidence>
<dbReference type="InterPro" id="IPR013320">
    <property type="entry name" value="ConA-like_dom_sf"/>
</dbReference>
<evidence type="ECO:0000256" key="2">
    <source>
        <dbReference type="ARBA" id="ARBA00023157"/>
    </source>
</evidence>
<gene>
    <name evidence="4" type="ORF">ACFFJ8_12755</name>
</gene>
<dbReference type="Pfam" id="PF13385">
    <property type="entry name" value="Laminin_G_3"/>
    <property type="match status" value="1"/>
</dbReference>
<organism evidence="4 5">
    <name type="scientific">Paenibacillus mendelii</name>
    <dbReference type="NCBI Taxonomy" id="206163"/>
    <lineage>
        <taxon>Bacteria</taxon>
        <taxon>Bacillati</taxon>
        <taxon>Bacillota</taxon>
        <taxon>Bacilli</taxon>
        <taxon>Bacillales</taxon>
        <taxon>Paenibacillaceae</taxon>
        <taxon>Paenibacillus</taxon>
    </lineage>
</organism>
<evidence type="ECO:0000259" key="3">
    <source>
        <dbReference type="SMART" id="SM00560"/>
    </source>
</evidence>
<name>A0ABV6J9S9_9BACL</name>
<evidence type="ECO:0000313" key="5">
    <source>
        <dbReference type="Proteomes" id="UP001589818"/>
    </source>
</evidence>
<dbReference type="Gene3D" id="2.60.120.200">
    <property type="match status" value="1"/>
</dbReference>
<accession>A0ABV6J9S9</accession>
<dbReference type="SMART" id="SM00560">
    <property type="entry name" value="LamGL"/>
    <property type="match status" value="1"/>
</dbReference>
<dbReference type="RefSeq" id="WP_204819345.1">
    <property type="nucleotide sequence ID" value="NZ_JANHOF010000003.1"/>
</dbReference>
<feature type="domain" description="LamG-like jellyroll fold" evidence="3">
    <location>
        <begin position="69"/>
        <end position="202"/>
    </location>
</feature>
<dbReference type="Proteomes" id="UP001589818">
    <property type="component" value="Unassembled WGS sequence"/>
</dbReference>
<dbReference type="Gene3D" id="2.160.20.80">
    <property type="entry name" value="E3 ubiquitin-protein ligase SopA"/>
    <property type="match status" value="1"/>
</dbReference>
<dbReference type="EMBL" id="JBHLVF010000017">
    <property type="protein sequence ID" value="MFC0392234.1"/>
    <property type="molecule type" value="Genomic_DNA"/>
</dbReference>
<comment type="caution">
    <text evidence="4">The sequence shown here is derived from an EMBL/GenBank/DDBJ whole genome shotgun (WGS) entry which is preliminary data.</text>
</comment>
<keyword evidence="1" id="KW-0732">Signal</keyword>
<keyword evidence="2" id="KW-1015">Disulfide bond</keyword>
<evidence type="ECO:0000256" key="1">
    <source>
        <dbReference type="ARBA" id="ARBA00022729"/>
    </source>
</evidence>
<proteinExistence type="predicted"/>
<keyword evidence="5" id="KW-1185">Reference proteome</keyword>
<reference evidence="4 5" key="1">
    <citation type="submission" date="2024-09" db="EMBL/GenBank/DDBJ databases">
        <authorList>
            <person name="Sun Q."/>
            <person name="Mori K."/>
        </authorList>
    </citation>
    <scope>NUCLEOTIDE SEQUENCE [LARGE SCALE GENOMIC DNA]</scope>
    <source>
        <strain evidence="4 5">CCM 4839</strain>
    </source>
</reference>
<protein>
    <submittedName>
        <fullName evidence="4">LamG-like jellyroll fold domain-containing protein</fullName>
    </submittedName>
</protein>
<dbReference type="SUPFAM" id="SSF49899">
    <property type="entry name" value="Concanavalin A-like lectins/glucanases"/>
    <property type="match status" value="1"/>
</dbReference>
<dbReference type="SUPFAM" id="SSF141571">
    <property type="entry name" value="Pentapeptide repeat-like"/>
    <property type="match status" value="1"/>
</dbReference>
<dbReference type="InterPro" id="IPR006558">
    <property type="entry name" value="LamG-like"/>
</dbReference>
<sequence length="388" mass="43504">MADSLRNGLIAEYLFQDGCRDTGNTGIYEGQVHGAVPAADRFGNPDGAYEFNGINDYIVVQPAPKLNREAFSLSVWARYGRDASLSGWNNAIVSQDGHHERRVFQLSTHQQQVTWHRFFQADEVFVQEPVNPGLWNHYAAVYDGSKHKLYRNGILMSEKTGGFEPSDDEPLYIGRKATDEPYFFFRGAIDDIRIYDRPITDDEIVALYTENGWSNPKLVAASQQAKTGSEQVELKHKRDPNQKLWVENSNIAYSVFVNCRAESMKFHEVSLPGLSMECVDLHRTRIHNVDFSESKISDANLSDLEIDGAQLGGAYIHNIGLPPKGHPAYVEGSQQRPLLFENCDLHGSEIRDCNLRGVSIQSCSLQGMTIDGISVEALLEAYRNSKEA</sequence>